<name>A0A9W5XMM1_9ACTN</name>
<proteinExistence type="predicted"/>
<dbReference type="Proteomes" id="UP000607311">
    <property type="component" value="Unassembled WGS sequence"/>
</dbReference>
<sequence>MVQLLRRPGAGRRAHAVGVARLMAHTDPVALIGVALSISLSVTLDLTGAATGVESLLAGLMGITISLLVDSIARAERRFQLRALLAGPHWLVRAVPELATAATEAVGRHPGTRVAEETQRRFERFHADLGQLRQGRIIRPGEDYQDMLGATRDCVRQLEALTNVLPRLAWWRGDIGRRYWAENLAALARGVEITRIFTYTEFSDELAELVATQRRAGVRVGLLSTVAVPADLHVNLIRWDGTACWTAGMSAHGEINENRFSVNAADLARADETFQACLSRAAFDT</sequence>
<dbReference type="AlphaFoldDB" id="A0A9W5XMM1"/>
<dbReference type="RefSeq" id="WP_093407342.1">
    <property type="nucleotide sequence ID" value="NZ_BOPD01000056.1"/>
</dbReference>
<organism evidence="1 2">
    <name type="scientific">Micromonospora sediminimaris</name>
    <dbReference type="NCBI Taxonomy" id="547162"/>
    <lineage>
        <taxon>Bacteria</taxon>
        <taxon>Bacillati</taxon>
        <taxon>Actinomycetota</taxon>
        <taxon>Actinomycetes</taxon>
        <taxon>Micromonosporales</taxon>
        <taxon>Micromonosporaceae</taxon>
        <taxon>Micromonospora</taxon>
    </lineage>
</organism>
<dbReference type="OrthoDB" id="3509998at2"/>
<keyword evidence="2" id="KW-1185">Reference proteome</keyword>
<comment type="caution">
    <text evidence="1">The sequence shown here is derived from an EMBL/GenBank/DDBJ whole genome shotgun (WGS) entry which is preliminary data.</text>
</comment>
<reference evidence="1" key="1">
    <citation type="submission" date="2021-01" db="EMBL/GenBank/DDBJ databases">
        <title>Whole genome shotgun sequence of Verrucosispora sediminis NBRC 107745.</title>
        <authorList>
            <person name="Komaki H."/>
            <person name="Tamura T."/>
        </authorList>
    </citation>
    <scope>NUCLEOTIDE SEQUENCE</scope>
    <source>
        <strain evidence="1">NBRC 107745</strain>
    </source>
</reference>
<gene>
    <name evidence="1" type="ORF">Vse01_57380</name>
</gene>
<evidence type="ECO:0000313" key="1">
    <source>
        <dbReference type="EMBL" id="GIJ36590.1"/>
    </source>
</evidence>
<evidence type="ECO:0000313" key="2">
    <source>
        <dbReference type="Proteomes" id="UP000607311"/>
    </source>
</evidence>
<accession>A0A9W5XMM1</accession>
<dbReference type="EMBL" id="BOPD01000056">
    <property type="protein sequence ID" value="GIJ36590.1"/>
    <property type="molecule type" value="Genomic_DNA"/>
</dbReference>
<protein>
    <submittedName>
        <fullName evidence="1">Uncharacterized protein</fullName>
    </submittedName>
</protein>